<gene>
    <name evidence="3 4 5" type="primary">LOC113045030</name>
</gene>
<dbReference type="AlphaFoldDB" id="A0A6P6JNS2"/>
<dbReference type="RefSeq" id="XP_026060926.1">
    <property type="nucleotide sequence ID" value="XM_026205141.1"/>
</dbReference>
<evidence type="ECO:0000313" key="2">
    <source>
        <dbReference type="Proteomes" id="UP000515129"/>
    </source>
</evidence>
<proteinExistence type="predicted"/>
<feature type="domain" description="C2H2-type" evidence="1">
    <location>
        <begin position="34"/>
        <end position="57"/>
    </location>
</feature>
<evidence type="ECO:0000313" key="4">
    <source>
        <dbReference type="RefSeq" id="XP_026060927.1"/>
    </source>
</evidence>
<dbReference type="GeneID" id="113045030"/>
<dbReference type="Proteomes" id="UP000515129">
    <property type="component" value="Chromosome 27"/>
</dbReference>
<dbReference type="OrthoDB" id="10044445at2759"/>
<dbReference type="InterPro" id="IPR013087">
    <property type="entry name" value="Znf_C2H2_type"/>
</dbReference>
<dbReference type="KEGG" id="caua:113045030"/>
<evidence type="ECO:0000259" key="1">
    <source>
        <dbReference type="PROSITE" id="PS00028"/>
    </source>
</evidence>
<dbReference type="PROSITE" id="PS00028">
    <property type="entry name" value="ZINC_FINGER_C2H2_1"/>
    <property type="match status" value="1"/>
</dbReference>
<keyword evidence="2" id="KW-1185">Reference proteome</keyword>
<dbReference type="SMART" id="SM00355">
    <property type="entry name" value="ZnF_C2H2"/>
    <property type="match status" value="4"/>
</dbReference>
<dbReference type="PANTHER" id="PTHR31912">
    <property type="entry name" value="IP13529P"/>
    <property type="match status" value="1"/>
</dbReference>
<evidence type="ECO:0000313" key="3">
    <source>
        <dbReference type="RefSeq" id="XP_026060926.1"/>
    </source>
</evidence>
<sequence>MQCRFCKFSSPHQDLIFKHYRTCHWSVNATSFPCLHLECVCIFKTIGALKTHLWRVHPKTGNKGNTTFSCDNCDFRDICSQSTFLHHLRGHLKNHERVHCPFLNCNFISNSYRTFTAHNNRKHKSHGLNDFRISVCPENRCNDASPSSSLGCAPNLDEEVQVHLDEEVQVHTTDTPDDNPAETKQALEHKLAALFLCMQTQLHVSKRASQHISNAVTDILTISKSNTLAAIKDILQSHNCDVDQSVFTDIAHVLHETDPFLTACSHNGILSTEHKRNSYFKQKFQVTEPIEYVFSRADKQTFFYVPLLKVLQTLLDQPEVFEKTFTTNESAHGFYQCCFDGKYFKENRLFSSQDFSLVLGLYIDDFEVVNPLGTARKKYKLTAVYWVILNWPSQNQSSLNSIQLALLGKSSEVNANGYEAFFDPLIKDLKCLEQDGVFVQKLGKNVRGTVFTVSADNLGAHGLAGFQESFRVEKFCRFCLASLNNIQNTEVREGIFQLRSPEQHDCCITELNSSETLSSVDGVKSECVLQKHLKFFHTITGFPPDLMHDLFEGIVPFEISLCLKKWIDSKYFTLEELNNKIHSFQYCFSDQVNRPQKIAKTFSSKKTIGGNAHENWTLLRLISLMIGDLVPESDKTWHLIMDLKDIVELVVSQKLTVEAVWYLESKISCHRELFKEVFPDAYLRPKHHFLEHYPHLICCFGPLVDLWTMRFEAKHSFFKKVVHETQNFRNLLKTLSNKHQLMMACAIDSHSFFKAPLHVENVKVLKISSLDARLRLAVENKYANQTSFSLTTKATVHGTQYSRGMILCIGNENGFPEFGQIDHILICGTEVAFIVHRFTSWYIEHFRAYEINQSTHCDVAIVTPQELVDFYPLAAYNVGGRRMVVPKRFLLG</sequence>
<protein>
    <submittedName>
        <fullName evidence="3 4">Uncharacterized protein LOC113045030</fullName>
    </submittedName>
</protein>
<dbReference type="RefSeq" id="XP_026060928.1">
    <property type="nucleotide sequence ID" value="XM_026205143.1"/>
</dbReference>
<reference evidence="3 4" key="1">
    <citation type="submission" date="2025-04" db="UniProtKB">
        <authorList>
            <consortium name="RefSeq"/>
        </authorList>
    </citation>
    <scope>IDENTIFICATION</scope>
    <source>
        <strain evidence="3 4">Wakin</strain>
        <tissue evidence="3 4">Muscle</tissue>
    </source>
</reference>
<evidence type="ECO:0000313" key="5">
    <source>
        <dbReference type="RefSeq" id="XP_026060928.1"/>
    </source>
</evidence>
<organism evidence="2 4">
    <name type="scientific">Carassius auratus</name>
    <name type="common">Goldfish</name>
    <dbReference type="NCBI Taxonomy" id="7957"/>
    <lineage>
        <taxon>Eukaryota</taxon>
        <taxon>Metazoa</taxon>
        <taxon>Chordata</taxon>
        <taxon>Craniata</taxon>
        <taxon>Vertebrata</taxon>
        <taxon>Euteleostomi</taxon>
        <taxon>Actinopterygii</taxon>
        <taxon>Neopterygii</taxon>
        <taxon>Teleostei</taxon>
        <taxon>Ostariophysi</taxon>
        <taxon>Cypriniformes</taxon>
        <taxon>Cyprinidae</taxon>
        <taxon>Cyprininae</taxon>
        <taxon>Carassius</taxon>
    </lineage>
</organism>
<dbReference type="PANTHER" id="PTHR31912:SF34">
    <property type="entry name" value="NOTOCHORD-RELATED PROTEIN"/>
    <property type="match status" value="1"/>
</dbReference>
<dbReference type="RefSeq" id="XP_026060927.1">
    <property type="nucleotide sequence ID" value="XM_026205142.1"/>
</dbReference>
<accession>A0A6P6JNS2</accession>
<name>A0A6P6JNS2_CARAU</name>